<evidence type="ECO:0000256" key="1">
    <source>
        <dbReference type="SAM" id="MobiDB-lite"/>
    </source>
</evidence>
<reference evidence="2" key="1">
    <citation type="submission" date="2023-08" db="EMBL/GenBank/DDBJ databases">
        <authorList>
            <person name="Audoor S."/>
            <person name="Bilcke G."/>
        </authorList>
    </citation>
    <scope>NUCLEOTIDE SEQUENCE</scope>
</reference>
<gene>
    <name evidence="2" type="ORF">CYCCA115_LOCUS19142</name>
</gene>
<keyword evidence="3" id="KW-1185">Reference proteome</keyword>
<proteinExistence type="predicted"/>
<dbReference type="EMBL" id="CAKOGP040002091">
    <property type="protein sequence ID" value="CAJ1961327.1"/>
    <property type="molecule type" value="Genomic_DNA"/>
</dbReference>
<dbReference type="Proteomes" id="UP001295423">
    <property type="component" value="Unassembled WGS sequence"/>
</dbReference>
<protein>
    <submittedName>
        <fullName evidence="2">Uncharacterized protein</fullName>
    </submittedName>
</protein>
<name>A0AAD2G4Q3_9STRA</name>
<feature type="region of interest" description="Disordered" evidence="1">
    <location>
        <begin position="237"/>
        <end position="277"/>
    </location>
</feature>
<evidence type="ECO:0000313" key="3">
    <source>
        <dbReference type="Proteomes" id="UP001295423"/>
    </source>
</evidence>
<evidence type="ECO:0000313" key="2">
    <source>
        <dbReference type="EMBL" id="CAJ1961327.1"/>
    </source>
</evidence>
<comment type="caution">
    <text evidence="2">The sequence shown here is derived from an EMBL/GenBank/DDBJ whole genome shotgun (WGS) entry which is preliminary data.</text>
</comment>
<dbReference type="AlphaFoldDB" id="A0AAD2G4Q3"/>
<organism evidence="2 3">
    <name type="scientific">Cylindrotheca closterium</name>
    <dbReference type="NCBI Taxonomy" id="2856"/>
    <lineage>
        <taxon>Eukaryota</taxon>
        <taxon>Sar</taxon>
        <taxon>Stramenopiles</taxon>
        <taxon>Ochrophyta</taxon>
        <taxon>Bacillariophyta</taxon>
        <taxon>Bacillariophyceae</taxon>
        <taxon>Bacillariophycidae</taxon>
        <taxon>Bacillariales</taxon>
        <taxon>Bacillariaceae</taxon>
        <taxon>Cylindrotheca</taxon>
    </lineage>
</organism>
<accession>A0AAD2G4Q3</accession>
<sequence length="291" mass="32430">MLSADDFQVRCTVRKAINNEDDDKEFSEPEDMTCTMRVWHGPKKSSQDAELLLKPVEQRTMSAMRSRADELSPVLVNKRFSSFGEGRNNRFQMEQEQLSQASSIGTVKLPLQEILIVEKKGQELSDPTIHIFTVSSGCYEFTLNENGRAILLAFLQANLPKERIRGGFTLQRTKSDVSRYSCSTIGNKTLDVEALTSNKVAERIESETMSEKLGTKVGRAFSSILEMVECSCISCGGSSSSSVHPEPIKPLSPSDTKENKPKAKKMKTAKKTNLEDCGFSVESEPKMELVR</sequence>